<keyword evidence="1" id="KW-0812">Transmembrane</keyword>
<organism evidence="2 3">
    <name type="scientific">Ananas comosus</name>
    <name type="common">Pineapple</name>
    <name type="synonym">Ananas ananas</name>
    <dbReference type="NCBI Taxonomy" id="4615"/>
    <lineage>
        <taxon>Eukaryota</taxon>
        <taxon>Viridiplantae</taxon>
        <taxon>Streptophyta</taxon>
        <taxon>Embryophyta</taxon>
        <taxon>Tracheophyta</taxon>
        <taxon>Spermatophyta</taxon>
        <taxon>Magnoliopsida</taxon>
        <taxon>Liliopsida</taxon>
        <taxon>Poales</taxon>
        <taxon>Bromeliaceae</taxon>
        <taxon>Bromelioideae</taxon>
        <taxon>Ananas</taxon>
    </lineage>
</organism>
<gene>
    <name evidence="2" type="ORF">ACMD2_12214</name>
</gene>
<dbReference type="AlphaFoldDB" id="A0A199V819"/>
<feature type="transmembrane region" description="Helical" evidence="1">
    <location>
        <begin position="12"/>
        <end position="27"/>
    </location>
</feature>
<sequence>MFYLYCNVQLHVYWQMIFCIGFIAVLYKRETTVEVNILTWEIGIYRDTSGESRSARLLDDAAWAVLRAHVLRRLIAVLSGIVRSPNPASVLRRHQVEGPHNIICVTSMSWDQVRDIIVVTLVVVIAAIEILFPLMLAEPVVAEPRGVLHKLPPLWREILYLLKCRRDEERGIRYFSSCSSLKTAENKQVKSWAVIVESRSKIKDEGG</sequence>
<dbReference type="EMBL" id="LSRQ01002821">
    <property type="protein sequence ID" value="OAY73158.1"/>
    <property type="molecule type" value="Genomic_DNA"/>
</dbReference>
<evidence type="ECO:0000313" key="2">
    <source>
        <dbReference type="EMBL" id="OAY73158.1"/>
    </source>
</evidence>
<dbReference type="Proteomes" id="UP000092600">
    <property type="component" value="Unassembled WGS sequence"/>
</dbReference>
<keyword evidence="1" id="KW-1133">Transmembrane helix</keyword>
<accession>A0A199V819</accession>
<keyword evidence="1" id="KW-0472">Membrane</keyword>
<feature type="transmembrane region" description="Helical" evidence="1">
    <location>
        <begin position="116"/>
        <end position="136"/>
    </location>
</feature>
<name>A0A199V819_ANACO</name>
<reference evidence="2 3" key="1">
    <citation type="journal article" date="2016" name="DNA Res.">
        <title>The draft genome of MD-2 pineapple using hybrid error correction of long reads.</title>
        <authorList>
            <person name="Redwan R.M."/>
            <person name="Saidin A."/>
            <person name="Kumar S.V."/>
        </authorList>
    </citation>
    <scope>NUCLEOTIDE SEQUENCE [LARGE SCALE GENOMIC DNA]</scope>
    <source>
        <strain evidence="3">cv. MD2</strain>
        <tissue evidence="2">Leaf</tissue>
    </source>
</reference>
<proteinExistence type="predicted"/>
<comment type="caution">
    <text evidence="2">The sequence shown here is derived from an EMBL/GenBank/DDBJ whole genome shotgun (WGS) entry which is preliminary data.</text>
</comment>
<evidence type="ECO:0000256" key="1">
    <source>
        <dbReference type="SAM" id="Phobius"/>
    </source>
</evidence>
<protein>
    <submittedName>
        <fullName evidence="2">Uncharacterized protein</fullName>
    </submittedName>
</protein>
<evidence type="ECO:0000313" key="3">
    <source>
        <dbReference type="Proteomes" id="UP000092600"/>
    </source>
</evidence>